<dbReference type="InterPro" id="IPR003265">
    <property type="entry name" value="HhH-GPD_domain"/>
</dbReference>
<dbReference type="PANTHER" id="PTHR47203:SF1">
    <property type="entry name" value="HYPOTHETICAL BASE EXCISION DNA REPAIR PROTEIN (EUROFUNG)"/>
    <property type="match status" value="1"/>
</dbReference>
<name>A0A9W4NE13_9EURO</name>
<feature type="region of interest" description="Disordered" evidence="1">
    <location>
        <begin position="463"/>
        <end position="518"/>
    </location>
</feature>
<organism evidence="3 4">
    <name type="scientific">Penicillium salamii</name>
    <dbReference type="NCBI Taxonomy" id="1612424"/>
    <lineage>
        <taxon>Eukaryota</taxon>
        <taxon>Fungi</taxon>
        <taxon>Dikarya</taxon>
        <taxon>Ascomycota</taxon>
        <taxon>Pezizomycotina</taxon>
        <taxon>Eurotiomycetes</taxon>
        <taxon>Eurotiomycetidae</taxon>
        <taxon>Eurotiales</taxon>
        <taxon>Aspergillaceae</taxon>
        <taxon>Penicillium</taxon>
    </lineage>
</organism>
<gene>
    <name evidence="3" type="ORF">PSALAMII_LOCUS4372</name>
</gene>
<dbReference type="SMART" id="SM00478">
    <property type="entry name" value="ENDO3c"/>
    <property type="match status" value="1"/>
</dbReference>
<dbReference type="Gene3D" id="1.10.340.30">
    <property type="entry name" value="Hypothetical protein, domain 2"/>
    <property type="match status" value="1"/>
</dbReference>
<evidence type="ECO:0000313" key="3">
    <source>
        <dbReference type="EMBL" id="CAG8367277.1"/>
    </source>
</evidence>
<dbReference type="AlphaFoldDB" id="A0A9W4NE13"/>
<proteinExistence type="predicted"/>
<accession>A0A9W4NE13</accession>
<dbReference type="SUPFAM" id="SSF48150">
    <property type="entry name" value="DNA-glycosylase"/>
    <property type="match status" value="1"/>
</dbReference>
<evidence type="ECO:0000256" key="1">
    <source>
        <dbReference type="SAM" id="MobiDB-lite"/>
    </source>
</evidence>
<dbReference type="Gene3D" id="1.10.1670.10">
    <property type="entry name" value="Helix-hairpin-Helix base-excision DNA repair enzymes (C-terminal)"/>
    <property type="match status" value="1"/>
</dbReference>
<dbReference type="InterPro" id="IPR011257">
    <property type="entry name" value="DNA_glycosylase"/>
</dbReference>
<reference evidence="3" key="1">
    <citation type="submission" date="2021-07" db="EMBL/GenBank/DDBJ databases">
        <authorList>
            <person name="Branca A.L. A."/>
        </authorList>
    </citation>
    <scope>NUCLEOTIDE SEQUENCE</scope>
</reference>
<dbReference type="Pfam" id="PF00730">
    <property type="entry name" value="HhH-GPD"/>
    <property type="match status" value="1"/>
</dbReference>
<feature type="region of interest" description="Disordered" evidence="1">
    <location>
        <begin position="88"/>
        <end position="120"/>
    </location>
</feature>
<dbReference type="GO" id="GO:0006285">
    <property type="term" value="P:base-excision repair, AP site formation"/>
    <property type="evidence" value="ECO:0007669"/>
    <property type="project" value="UniProtKB-ARBA"/>
</dbReference>
<feature type="compositionally biased region" description="Polar residues" evidence="1">
    <location>
        <begin position="23"/>
        <end position="34"/>
    </location>
</feature>
<evidence type="ECO:0000313" key="4">
    <source>
        <dbReference type="Proteomes" id="UP001152649"/>
    </source>
</evidence>
<feature type="compositionally biased region" description="Acidic residues" evidence="1">
    <location>
        <begin position="495"/>
        <end position="505"/>
    </location>
</feature>
<feature type="compositionally biased region" description="Basic residues" evidence="1">
    <location>
        <begin position="35"/>
        <end position="44"/>
    </location>
</feature>
<dbReference type="OrthoDB" id="5607at2759"/>
<feature type="domain" description="HhH-GPD" evidence="2">
    <location>
        <begin position="226"/>
        <end position="432"/>
    </location>
</feature>
<dbReference type="CDD" id="cd00056">
    <property type="entry name" value="ENDO3c"/>
    <property type="match status" value="1"/>
</dbReference>
<feature type="compositionally biased region" description="Polar residues" evidence="1">
    <location>
        <begin position="93"/>
        <end position="106"/>
    </location>
</feature>
<dbReference type="PANTHER" id="PTHR47203">
    <property type="match status" value="1"/>
</dbReference>
<dbReference type="Proteomes" id="UP001152649">
    <property type="component" value="Unassembled WGS sequence"/>
</dbReference>
<dbReference type="EMBL" id="CAJVPG010000177">
    <property type="protein sequence ID" value="CAG8367277.1"/>
    <property type="molecule type" value="Genomic_DNA"/>
</dbReference>
<feature type="region of interest" description="Disordered" evidence="1">
    <location>
        <begin position="149"/>
        <end position="177"/>
    </location>
</feature>
<feature type="region of interest" description="Disordered" evidence="1">
    <location>
        <begin position="23"/>
        <end position="52"/>
    </location>
</feature>
<comment type="caution">
    <text evidence="3">The sequence shown here is derived from an EMBL/GenBank/DDBJ whole genome shotgun (WGS) entry which is preliminary data.</text>
</comment>
<evidence type="ECO:0000259" key="2">
    <source>
        <dbReference type="SMART" id="SM00478"/>
    </source>
</evidence>
<dbReference type="GO" id="GO:0000702">
    <property type="term" value="F:oxidized base lesion DNA N-glycosylase activity"/>
    <property type="evidence" value="ECO:0007669"/>
    <property type="project" value="UniProtKB-ARBA"/>
</dbReference>
<protein>
    <recommendedName>
        <fullName evidence="2">HhH-GPD domain-containing protein</fullName>
    </recommendedName>
</protein>
<sequence length="518" mass="55894">MERRITRSAALAATAAFVAEGNSTVVKQPSSQSKVAKRSKKKGPKSTTLIAPNSAAISNPTSVADTKSLNGLSGAIKEEKAAQFNELPHNLGSVPNTSVTGSNSLTLPIESDKENQSQPLDGKTTELAADLQHTVDKAATKIEEIPAAPITPGRKPKKNTYGLTPGVSPFPELTRPTPEECEEVNRLLTSIHGEVIAPATIPEPSLTVTGCGEVPSVLDALIRTLLSGATTGKNSAMAFNGLVNRFGILSEGIGKGSVNWEAVRQATVKDVFEAIKRGGLADIKSKNLKAILDIVHEDNQARRNALVDAESKDHTVPKLVPDKAEMNKIYEIACADQNFLSLNHLHNLTTDEAMSNLIKYPGIGPKTAACVVLFCLQRPCFAVDTHIFRLCRWLGWVPSKATEVTAFSHLEVRIPDHLKYSLHQLFIRHGKSCPRCRAITGESSDGWEDGCVIDHLVTRTGKRKGNGAAAATPKPQKKIVKKAANSRVKRREENVEVELETEESELSSVGEMSDEYTP</sequence>
<keyword evidence="4" id="KW-1185">Reference proteome</keyword>
<dbReference type="InterPro" id="IPR023170">
    <property type="entry name" value="HhH_base_excis_C"/>
</dbReference>